<reference evidence="8 9" key="1">
    <citation type="submission" date="2020-01" db="EMBL/GenBank/DDBJ databases">
        <authorList>
            <consortium name="DOE Joint Genome Institute"/>
            <person name="Haridas S."/>
            <person name="Albert R."/>
            <person name="Binder M."/>
            <person name="Bloem J."/>
            <person name="Labutti K."/>
            <person name="Salamov A."/>
            <person name="Andreopoulos B."/>
            <person name="Baker S.E."/>
            <person name="Barry K."/>
            <person name="Bills G."/>
            <person name="Bluhm B.H."/>
            <person name="Cannon C."/>
            <person name="Castanera R."/>
            <person name="Culley D.E."/>
            <person name="Daum C."/>
            <person name="Ezra D."/>
            <person name="Gonzalez J.B."/>
            <person name="Henrissat B."/>
            <person name="Kuo A."/>
            <person name="Liang C."/>
            <person name="Lipzen A."/>
            <person name="Lutzoni F."/>
            <person name="Magnuson J."/>
            <person name="Mondo S."/>
            <person name="Nolan M."/>
            <person name="Ohm R."/>
            <person name="Pangilinan J."/>
            <person name="Park H.-J.H."/>
            <person name="Ramirez L."/>
            <person name="Alfaro M."/>
            <person name="Sun H."/>
            <person name="Tritt A."/>
            <person name="Yoshinaga Y."/>
            <person name="Zwiers L.-H.L."/>
            <person name="Turgeon B.G."/>
            <person name="Goodwin S.B."/>
            <person name="Spatafora J.W."/>
            <person name="Crous P.W."/>
            <person name="Grigoriev I.V."/>
        </authorList>
    </citation>
    <scope>NUCLEOTIDE SEQUENCE [LARGE SCALE GENOMIC DNA]</scope>
    <source>
        <strain evidence="8 9">CBS 611.86</strain>
    </source>
</reference>
<name>A0A7C8IBQ1_9PLEO</name>
<gene>
    <name evidence="8" type="ORF">BDV95DRAFT_537291</name>
</gene>
<dbReference type="Pfam" id="PF00067">
    <property type="entry name" value="p450"/>
    <property type="match status" value="1"/>
</dbReference>
<evidence type="ECO:0000256" key="1">
    <source>
        <dbReference type="ARBA" id="ARBA00001971"/>
    </source>
</evidence>
<dbReference type="GO" id="GO:0004497">
    <property type="term" value="F:monooxygenase activity"/>
    <property type="evidence" value="ECO:0007669"/>
    <property type="project" value="InterPro"/>
</dbReference>
<keyword evidence="4 7" id="KW-0479">Metal-binding</keyword>
<evidence type="ECO:0000256" key="3">
    <source>
        <dbReference type="ARBA" id="ARBA00010617"/>
    </source>
</evidence>
<evidence type="ECO:0000256" key="4">
    <source>
        <dbReference type="ARBA" id="ARBA00022723"/>
    </source>
</evidence>
<comment type="cofactor">
    <cofactor evidence="1 7">
        <name>heme</name>
        <dbReference type="ChEBI" id="CHEBI:30413"/>
    </cofactor>
</comment>
<proteinExistence type="inferred from homology"/>
<dbReference type="SUPFAM" id="SSF48264">
    <property type="entry name" value="Cytochrome P450"/>
    <property type="match status" value="1"/>
</dbReference>
<accession>A0A7C8IBQ1</accession>
<keyword evidence="6 7" id="KW-0408">Iron</keyword>
<protein>
    <submittedName>
        <fullName evidence="8">Putative cytochrome P450</fullName>
    </submittedName>
</protein>
<dbReference type="EMBL" id="JAADJZ010000004">
    <property type="protein sequence ID" value="KAF2875654.1"/>
    <property type="molecule type" value="Genomic_DNA"/>
</dbReference>
<dbReference type="AlphaFoldDB" id="A0A7C8IBQ1"/>
<comment type="pathway">
    <text evidence="2">Mycotoxin biosynthesis.</text>
</comment>
<evidence type="ECO:0000256" key="5">
    <source>
        <dbReference type="ARBA" id="ARBA00023002"/>
    </source>
</evidence>
<keyword evidence="5" id="KW-0560">Oxidoreductase</keyword>
<evidence type="ECO:0000313" key="8">
    <source>
        <dbReference type="EMBL" id="KAF2875654.1"/>
    </source>
</evidence>
<dbReference type="GO" id="GO:0020037">
    <property type="term" value="F:heme binding"/>
    <property type="evidence" value="ECO:0007669"/>
    <property type="project" value="InterPro"/>
</dbReference>
<dbReference type="Gene3D" id="1.10.630.10">
    <property type="entry name" value="Cytochrome P450"/>
    <property type="match status" value="1"/>
</dbReference>
<dbReference type="GO" id="GO:0005506">
    <property type="term" value="F:iron ion binding"/>
    <property type="evidence" value="ECO:0007669"/>
    <property type="project" value="InterPro"/>
</dbReference>
<sequence>MDFLVLPPALINDLLGRLDGISFTHILAASLFALYVCSSLRSYFGAKAPFAGYRSWFEPTFWLRIRFLSDPAPILNDGYRKNKNGMFIVRRMDADIWVLPKDYLDELRLLPNTILSNAHAQFKNIKGQYTYASVVLHSNLHTSVLQNQLTPKLAVYGERSKAEFDATFSQDFPHRDGWHEVDIQNTFRTVVARMTGVTFVGHPACQNEKWLKLSVQYPLDTFQTGFTLRMFPTFTHPVLARLLPSRYRIRSKLKQAQKILEPLIREYQKKPKGAASSDGTLLAWMVENSTGTEAEPAEMTNRLMVLTLASIHTTALAMSYALFDLCAHPEYFAPLREEIEDIHRTYPGDEFIHQGLSKFDKLDSFLTESQRFHPAVLMAPQRLALKPITLKNGAHIPQGTRIGFPNNSILMDPAITPNPETFDAFRSYRMRQEPGEEQRHLWTSTDKNHLAFGHGKQACPGRHFAASEMKIVLSRLLRDYDFEFPPGKGRPRTFFLDENVFPDPAARIMMKRRA</sequence>
<dbReference type="InterPro" id="IPR001128">
    <property type="entry name" value="Cyt_P450"/>
</dbReference>
<dbReference type="PANTHER" id="PTHR46206">
    <property type="entry name" value="CYTOCHROME P450"/>
    <property type="match status" value="1"/>
</dbReference>
<comment type="caution">
    <text evidence="8">The sequence shown here is derived from an EMBL/GenBank/DDBJ whole genome shotgun (WGS) entry which is preliminary data.</text>
</comment>
<comment type="similarity">
    <text evidence="3">Belongs to the cytochrome P450 family.</text>
</comment>
<dbReference type="Proteomes" id="UP000481861">
    <property type="component" value="Unassembled WGS sequence"/>
</dbReference>
<evidence type="ECO:0000256" key="6">
    <source>
        <dbReference type="ARBA" id="ARBA00023004"/>
    </source>
</evidence>
<dbReference type="CDD" id="cd11041">
    <property type="entry name" value="CYP503A1-like"/>
    <property type="match status" value="1"/>
</dbReference>
<dbReference type="PANTHER" id="PTHR46206:SF9">
    <property type="entry name" value="CYTOCHROME P450"/>
    <property type="match status" value="1"/>
</dbReference>
<evidence type="ECO:0000256" key="2">
    <source>
        <dbReference type="ARBA" id="ARBA00004685"/>
    </source>
</evidence>
<dbReference type="InterPro" id="IPR036396">
    <property type="entry name" value="Cyt_P450_sf"/>
</dbReference>
<feature type="binding site" description="axial binding residue" evidence="7">
    <location>
        <position position="459"/>
    </location>
    <ligand>
        <name>heme</name>
        <dbReference type="ChEBI" id="CHEBI:30413"/>
    </ligand>
    <ligandPart>
        <name>Fe</name>
        <dbReference type="ChEBI" id="CHEBI:18248"/>
    </ligandPart>
</feature>
<dbReference type="PRINTS" id="PR00385">
    <property type="entry name" value="P450"/>
</dbReference>
<evidence type="ECO:0000256" key="7">
    <source>
        <dbReference type="PIRSR" id="PIRSR602403-1"/>
    </source>
</evidence>
<dbReference type="InterPro" id="IPR002403">
    <property type="entry name" value="Cyt_P450_E_grp-IV"/>
</dbReference>
<dbReference type="GO" id="GO:0016705">
    <property type="term" value="F:oxidoreductase activity, acting on paired donors, with incorporation or reduction of molecular oxygen"/>
    <property type="evidence" value="ECO:0007669"/>
    <property type="project" value="InterPro"/>
</dbReference>
<keyword evidence="7" id="KW-0349">Heme</keyword>
<organism evidence="8 9">
    <name type="scientific">Massariosphaeria phaeospora</name>
    <dbReference type="NCBI Taxonomy" id="100035"/>
    <lineage>
        <taxon>Eukaryota</taxon>
        <taxon>Fungi</taxon>
        <taxon>Dikarya</taxon>
        <taxon>Ascomycota</taxon>
        <taxon>Pezizomycotina</taxon>
        <taxon>Dothideomycetes</taxon>
        <taxon>Pleosporomycetidae</taxon>
        <taxon>Pleosporales</taxon>
        <taxon>Pleosporales incertae sedis</taxon>
        <taxon>Massariosphaeria</taxon>
    </lineage>
</organism>
<evidence type="ECO:0000313" key="9">
    <source>
        <dbReference type="Proteomes" id="UP000481861"/>
    </source>
</evidence>
<dbReference type="PRINTS" id="PR00465">
    <property type="entry name" value="EP450IV"/>
</dbReference>
<keyword evidence="9" id="KW-1185">Reference proteome</keyword>
<dbReference type="OrthoDB" id="1844152at2759"/>